<dbReference type="Pfam" id="PF03052">
    <property type="entry name" value="Adeno_52K"/>
    <property type="match status" value="1"/>
</dbReference>
<feature type="transmembrane region" description="Helical" evidence="1">
    <location>
        <begin position="36"/>
        <end position="54"/>
    </location>
</feature>
<keyword evidence="1" id="KW-0472">Membrane</keyword>
<evidence type="ECO:0000313" key="2">
    <source>
        <dbReference type="EMBL" id="AGT75501.1"/>
    </source>
</evidence>
<gene>
    <name evidence="2" type="primary">L1</name>
    <name evidence="2" type="ORF">H648_34948gpL1</name>
</gene>
<keyword evidence="1" id="KW-1133">Transmembrane helix</keyword>
<name>T1UDQ4_9ADEN</name>
<evidence type="ECO:0000313" key="3">
    <source>
        <dbReference type="Proteomes" id="UP000150644"/>
    </source>
</evidence>
<protein>
    <submittedName>
        <fullName evidence="2">L1 13.6 kDa protein</fullName>
    </submittedName>
</protein>
<keyword evidence="1" id="KW-0812">Transmembrane</keyword>
<dbReference type="Proteomes" id="UP000150644">
    <property type="component" value="Segment"/>
</dbReference>
<reference evidence="2 3" key="1">
    <citation type="submission" date="2013-05" db="EMBL/GenBank/DDBJ databases">
        <authorList>
            <person name="Madupu R."/>
            <person name="Halpin R."/>
            <person name="Fedorova N."/>
            <person name="Tsitrin T."/>
            <person name="Stockwell T."/>
            <person name="Amedeo P."/>
            <person name="Appalla L."/>
            <person name="Bishop B."/>
            <person name="Edworthy P."/>
            <person name="Gupta N."/>
            <person name="Hoover J."/>
            <person name="Katzel D."/>
            <person name="Li K."/>
            <person name="Schobel S."/>
            <person name="Shrivastava S."/>
            <person name="Thovarai V."/>
            <person name="Wang S."/>
            <person name="Dehghan S."/>
            <person name="Singh S."/>
            <person name="Liu E.B."/>
            <person name="Seto J."/>
            <person name="Jones M.S."/>
            <person name="Kajon A."/>
            <person name="Gray G."/>
            <person name="Kowalski R."/>
            <person name="Romanowski E."/>
            <person name="Chodosh J."/>
            <person name="Wentworth D.E."/>
            <person name="Seto D."/>
        </authorList>
    </citation>
    <scope>NUCLEOTIDE SEQUENCE [LARGE SCALE GENOMIC DNA]</scope>
    <source>
        <strain evidence="2">Human/USA/UFL_Adv31/2005/31[P31H31F31]</strain>
    </source>
</reference>
<sequence length="143" mass="15484">MRTDREKLDLLPPVGRVGVNVVEVEISPASRAFMSMFVKACAVFASLHGLYVLNEVHLTTAHQKAHGKMDATSWQLPFVVFLFCCIVVTVWILESDNGKGNGASTAARPYFGSSGAEAGNQSLQSGTVHGITHKGKRKLRART</sequence>
<feature type="transmembrane region" description="Helical" evidence="1">
    <location>
        <begin position="74"/>
        <end position="93"/>
    </location>
</feature>
<organism evidence="2 3">
    <name type="scientific">Human mastadenovirus A</name>
    <dbReference type="NCBI Taxonomy" id="129875"/>
    <lineage>
        <taxon>Viruses</taxon>
        <taxon>Varidnaviria</taxon>
        <taxon>Bamfordvirae</taxon>
        <taxon>Preplasmiviricota</taxon>
        <taxon>Polisuviricotina</taxon>
        <taxon>Pharingeaviricetes</taxon>
        <taxon>Rowavirales</taxon>
        <taxon>Adenoviridae</taxon>
        <taxon>Mastadenovirus</taxon>
        <taxon>Mastadenovirus adami</taxon>
    </lineage>
</organism>
<proteinExistence type="predicted"/>
<dbReference type="InterPro" id="IPR004292">
    <property type="entry name" value="L1-like"/>
</dbReference>
<evidence type="ECO:0000256" key="1">
    <source>
        <dbReference type="SAM" id="Phobius"/>
    </source>
</evidence>
<dbReference type="EMBL" id="KF268119">
    <property type="protein sequence ID" value="AGT75501.1"/>
    <property type="molecule type" value="Genomic_DNA"/>
</dbReference>
<accession>T1UDQ4</accession>